<dbReference type="Gene3D" id="3.20.20.10">
    <property type="entry name" value="Alanine racemase"/>
    <property type="match status" value="1"/>
</dbReference>
<reference evidence="7 8" key="1">
    <citation type="journal article" date="2009" name="Genome Biol.">
        <title>Comparative genome and phenotypic analysis of Clostridium difficile 027 strains provides insight into the evolution of a hypervirulent bacterium.</title>
        <authorList>
            <person name="Stabler R.A."/>
            <person name="He M."/>
            <person name="Dawson L."/>
            <person name="Martin M."/>
            <person name="Valiente E."/>
            <person name="Corton C."/>
            <person name="Lawley T.D."/>
            <person name="Sebaihia M."/>
            <person name="Quail M.A."/>
            <person name="Rose G."/>
            <person name="Gerding D.N."/>
            <person name="Gibert M."/>
            <person name="Popoff M.R."/>
            <person name="Parkhill J."/>
            <person name="Dougan G."/>
            <person name="Wren B.W."/>
        </authorList>
    </citation>
    <scope>NUCLEOTIDE SEQUENCE [LARGE SCALE GENOMIC DNA]</scope>
    <source>
        <strain evidence="7 8">CD196</strain>
    </source>
</reference>
<dbReference type="Pfam" id="PF00278">
    <property type="entry name" value="Orn_DAP_Arg_deC"/>
    <property type="match status" value="1"/>
</dbReference>
<dbReference type="HOGENOM" id="CLU_026444_0_2_9"/>
<proteinExistence type="inferred from homology"/>
<dbReference type="PANTHER" id="PTHR43727:SF2">
    <property type="entry name" value="GROUP IV DECARBOXYLASE"/>
    <property type="match status" value="1"/>
</dbReference>
<protein>
    <submittedName>
        <fullName evidence="7">Pyridoxal-dependent decarboxylase</fullName>
    </submittedName>
</protein>
<name>A0A0H3N3M0_CLODC</name>
<dbReference type="SUPFAM" id="SSF50621">
    <property type="entry name" value="Alanine racemase C-terminal domain-like"/>
    <property type="match status" value="1"/>
</dbReference>
<dbReference type="Proteomes" id="UP000002068">
    <property type="component" value="Chromosome"/>
</dbReference>
<dbReference type="AlphaFoldDB" id="A0A0H3N3M0"/>
<dbReference type="EMBL" id="FN538970">
    <property type="protein sequence ID" value="CBA63307.1"/>
    <property type="molecule type" value="Genomic_DNA"/>
</dbReference>
<feature type="domain" description="Orn/DAP/Arg decarboxylase 2 C-terminal" evidence="5">
    <location>
        <begin position="28"/>
        <end position="385"/>
    </location>
</feature>
<sequence length="414" mass="46994">MIIFKILEVKNMYSNEDYKFIEENAPCYIYDETNIIEKCKELKNNILGFDFLYSIKTNPYNKIVKSIAEQGFGADASSTNEVMISSECGVSKYDIYYSSPGKTEIDIETVLDKCIIIADSITEIELINKISKKHNQKVKIGIRINPDFTMDDDSAKSSKFGIDIEDMSSVFKMLSMCDYVSVVGIHIHIKSQVLDFEKLGHYYEKCFFIALNLNKSKYINIEFINFGSGLGVAYDNLRENPLNLKELSKLTQKIVFTNSNTLKSRLLIESGRFIVCKSGNYYVKIVDIKVSRGKKYLIVKNGLNGFMRPIISNLIENITCGVELEGQEPLYTSNHAFSLSVLNNLKEEEYVNVVGNLCTSLDVIANNVKLKKANIGDLISISNAGSYSYSLSPLLFSSYEFPKQYYKRKDGYIE</sequence>
<evidence type="ECO:0000259" key="5">
    <source>
        <dbReference type="Pfam" id="PF00278"/>
    </source>
</evidence>
<evidence type="ECO:0000313" key="8">
    <source>
        <dbReference type="Proteomes" id="UP000002068"/>
    </source>
</evidence>
<gene>
    <name evidence="7" type="ordered locus">CD196_1728</name>
</gene>
<dbReference type="InterPro" id="IPR009006">
    <property type="entry name" value="Ala_racemase/Decarboxylase_C"/>
</dbReference>
<evidence type="ECO:0000256" key="1">
    <source>
        <dbReference type="ARBA" id="ARBA00001933"/>
    </source>
</evidence>
<dbReference type="GO" id="GO:0008836">
    <property type="term" value="F:diaminopimelate decarboxylase activity"/>
    <property type="evidence" value="ECO:0007669"/>
    <property type="project" value="TreeGrafter"/>
</dbReference>
<dbReference type="InterPro" id="IPR029066">
    <property type="entry name" value="PLP-binding_barrel"/>
</dbReference>
<dbReference type="InterPro" id="IPR000183">
    <property type="entry name" value="Orn/DAP/Arg_de-COase"/>
</dbReference>
<evidence type="ECO:0000259" key="6">
    <source>
        <dbReference type="Pfam" id="PF02784"/>
    </source>
</evidence>
<organism evidence="7 8">
    <name type="scientific">Clostridioides difficile (strain CD196)</name>
    <name type="common">Peptoclostridium difficile</name>
    <dbReference type="NCBI Taxonomy" id="645462"/>
    <lineage>
        <taxon>Bacteria</taxon>
        <taxon>Bacillati</taxon>
        <taxon>Bacillota</taxon>
        <taxon>Clostridia</taxon>
        <taxon>Peptostreptococcales</taxon>
        <taxon>Peptostreptococcaceae</taxon>
        <taxon>Clostridioides</taxon>
    </lineage>
</organism>
<dbReference type="KEGG" id="cdc:CD196_1728"/>
<comment type="cofactor">
    <cofactor evidence="1 3">
        <name>pyridoxal 5'-phosphate</name>
        <dbReference type="ChEBI" id="CHEBI:597326"/>
    </cofactor>
</comment>
<evidence type="ECO:0000313" key="7">
    <source>
        <dbReference type="EMBL" id="CBA63307.1"/>
    </source>
</evidence>
<comment type="similarity">
    <text evidence="4">Belongs to the Orn/Lys/Arg decarboxylase class-II family.</text>
</comment>
<dbReference type="Pfam" id="PF02784">
    <property type="entry name" value="Orn_Arg_deC_N"/>
    <property type="match status" value="1"/>
</dbReference>
<dbReference type="PRINTS" id="PR01179">
    <property type="entry name" value="ODADCRBXLASE"/>
</dbReference>
<evidence type="ECO:0000256" key="4">
    <source>
        <dbReference type="RuleBase" id="RU003737"/>
    </source>
</evidence>
<keyword evidence="2 3" id="KW-0663">Pyridoxal phosphate</keyword>
<feature type="active site" description="Proton donor" evidence="3">
    <location>
        <position position="358"/>
    </location>
</feature>
<dbReference type="InterPro" id="IPR022644">
    <property type="entry name" value="De-COase2_N"/>
</dbReference>
<dbReference type="SUPFAM" id="SSF51419">
    <property type="entry name" value="PLP-binding barrel"/>
    <property type="match status" value="1"/>
</dbReference>
<dbReference type="InterPro" id="IPR022643">
    <property type="entry name" value="De-COase2_C"/>
</dbReference>
<dbReference type="PANTHER" id="PTHR43727">
    <property type="entry name" value="DIAMINOPIMELATE DECARBOXYLASE"/>
    <property type="match status" value="1"/>
</dbReference>
<feature type="domain" description="Orn/DAP/Arg decarboxylase 2 N-terminal" evidence="6">
    <location>
        <begin position="34"/>
        <end position="275"/>
    </location>
</feature>
<evidence type="ECO:0000256" key="2">
    <source>
        <dbReference type="ARBA" id="ARBA00022898"/>
    </source>
</evidence>
<accession>A0A0H3N3M0</accession>
<dbReference type="Gene3D" id="2.40.37.10">
    <property type="entry name" value="Lyase, Ornithine Decarboxylase, Chain A, domain 1"/>
    <property type="match status" value="1"/>
</dbReference>
<evidence type="ECO:0000256" key="3">
    <source>
        <dbReference type="PIRSR" id="PIRSR600183-50"/>
    </source>
</evidence>
<feature type="modified residue" description="N6-(pyridoxal phosphate)lysine" evidence="3">
    <location>
        <position position="56"/>
    </location>
</feature>
<dbReference type="GO" id="GO:0009089">
    <property type="term" value="P:lysine biosynthetic process via diaminopimelate"/>
    <property type="evidence" value="ECO:0007669"/>
    <property type="project" value="TreeGrafter"/>
</dbReference>